<sequence length="379" mass="44082">MDQAELARIFQMFDRNGDGKITKQELNDSLENLGIYIPDKDLVQMIEKIDLNGDGYVDIEEFGGLYQTIMEERDEEEDMREAFNVFDQNRDGFITVEELRSVLASLGLKQGRTLEDCKRMISKVDVDGDGMVNFKEFKQMMKGQNLESDDEWICKREKLNKLLEGSSLPEEDVEMMENSDVMKTVTDEASPMVEPFIGMEFESEEAAKSFYDNYATCIGFVMRVDAFRRSMRDGTVVWRRLVCNKEGFRRSRPRRSESRKPRAITREGCKALIVVKREKSGTWLVTKFEKEHNHPLLPLSPNVRRNFQLPQTPDEKDAKIRELSAELSRERRRCTALQQQLDMVLKEMEEHSNHLTININSVIQSVRDIESNTFTKQQT</sequence>
<organism evidence="8 9">
    <name type="scientific">Arabidopsis thaliana</name>
    <name type="common">Mouse-ear cress</name>
    <dbReference type="NCBI Taxonomy" id="3702"/>
    <lineage>
        <taxon>Eukaryota</taxon>
        <taxon>Viridiplantae</taxon>
        <taxon>Streptophyta</taxon>
        <taxon>Embryophyta</taxon>
        <taxon>Tracheophyta</taxon>
        <taxon>Spermatophyta</taxon>
        <taxon>Magnoliopsida</taxon>
        <taxon>eudicotyledons</taxon>
        <taxon>Gunneridae</taxon>
        <taxon>Pentapetalae</taxon>
        <taxon>rosids</taxon>
        <taxon>malvids</taxon>
        <taxon>Brassicales</taxon>
        <taxon>Brassicaceae</taxon>
        <taxon>Camelineae</taxon>
        <taxon>Arabidopsis</taxon>
    </lineage>
</organism>
<dbReference type="Proteomes" id="UP000434276">
    <property type="component" value="Unassembled WGS sequence"/>
</dbReference>
<feature type="domain" description="EF-hand" evidence="7">
    <location>
        <begin position="74"/>
        <end position="109"/>
    </location>
</feature>
<dbReference type="Pfam" id="PF13499">
    <property type="entry name" value="EF-hand_7"/>
    <property type="match status" value="2"/>
</dbReference>
<feature type="domain" description="EF-hand" evidence="7">
    <location>
        <begin position="1"/>
        <end position="36"/>
    </location>
</feature>
<dbReference type="PROSITE" id="PS50222">
    <property type="entry name" value="EF_HAND_2"/>
    <property type="match status" value="4"/>
</dbReference>
<evidence type="ECO:0000313" key="9">
    <source>
        <dbReference type="Proteomes" id="UP000434276"/>
    </source>
</evidence>
<proteinExistence type="inferred from homology"/>
<feature type="domain" description="EF-hand" evidence="7">
    <location>
        <begin position="112"/>
        <end position="147"/>
    </location>
</feature>
<dbReference type="InterPro" id="IPR002048">
    <property type="entry name" value="EF_hand_dom"/>
</dbReference>
<evidence type="ECO:0000256" key="3">
    <source>
        <dbReference type="ARBA" id="ARBA00022723"/>
    </source>
</evidence>
<dbReference type="EMBL" id="CACSHJ010000089">
    <property type="protein sequence ID" value="CAA0381673.1"/>
    <property type="molecule type" value="Genomic_DNA"/>
</dbReference>
<keyword evidence="3" id="KW-0479">Metal-binding</keyword>
<evidence type="ECO:0000256" key="1">
    <source>
        <dbReference type="ARBA" id="ARBA00003291"/>
    </source>
</evidence>
<dbReference type="PANTHER" id="PTHR46328">
    <property type="entry name" value="FAR-RED IMPAIRED RESPONSIVE (FAR1) FAMILY PROTEIN-RELATED"/>
    <property type="match status" value="1"/>
</dbReference>
<dbReference type="SUPFAM" id="SSF47473">
    <property type="entry name" value="EF-hand"/>
    <property type="match status" value="1"/>
</dbReference>
<evidence type="ECO:0000256" key="6">
    <source>
        <dbReference type="SAM" id="Coils"/>
    </source>
</evidence>
<reference evidence="8 9" key="1">
    <citation type="submission" date="2019-12" db="EMBL/GenBank/DDBJ databases">
        <authorList>
            <person name="Jiao W.-B."/>
            <person name="Schneeberger K."/>
        </authorList>
    </citation>
    <scope>NUCLEOTIDE SEQUENCE [LARGE SCALE GENOMIC DNA]</scope>
    <source>
        <strain evidence="9">cv. C24</strain>
    </source>
</reference>
<dbReference type="ExpressionAtlas" id="A0A5S9XB53">
    <property type="expression patterns" value="baseline and differential"/>
</dbReference>
<evidence type="ECO:0000256" key="2">
    <source>
        <dbReference type="ARBA" id="ARBA00009763"/>
    </source>
</evidence>
<dbReference type="GO" id="GO:0005509">
    <property type="term" value="F:calcium ion binding"/>
    <property type="evidence" value="ECO:0007669"/>
    <property type="project" value="InterPro"/>
</dbReference>
<keyword evidence="5" id="KW-0106">Calcium</keyword>
<dbReference type="AlphaFoldDB" id="A0A5S9XB53"/>
<dbReference type="Pfam" id="PF03101">
    <property type="entry name" value="FAR1"/>
    <property type="match status" value="1"/>
</dbReference>
<dbReference type="GO" id="GO:0005737">
    <property type="term" value="C:cytoplasm"/>
    <property type="evidence" value="ECO:0007669"/>
    <property type="project" value="UniProtKB-ARBA"/>
</dbReference>
<dbReference type="PROSITE" id="PS00018">
    <property type="entry name" value="EF_HAND_1"/>
    <property type="match status" value="4"/>
</dbReference>
<dbReference type="FunFam" id="1.10.238.10:FF:000231">
    <property type="entry name" value="Calmodulin-like protein 3"/>
    <property type="match status" value="1"/>
</dbReference>
<dbReference type="InterPro" id="IPR004330">
    <property type="entry name" value="FAR1_DNA_bnd_dom"/>
</dbReference>
<dbReference type="PRINTS" id="PR01697">
    <property type="entry name" value="PARVALBUMIN"/>
</dbReference>
<evidence type="ECO:0000313" key="8">
    <source>
        <dbReference type="EMBL" id="CAA0381673.1"/>
    </source>
</evidence>
<name>A0A5S9XB53_ARATH</name>
<dbReference type="PANTHER" id="PTHR46328:SF14">
    <property type="entry name" value="FAR-RED IMPAIRED RESPONSIVE (FAR1) FAMILY PROTEIN"/>
    <property type="match status" value="1"/>
</dbReference>
<comment type="function">
    <text evidence="1">Potential calcium sensor.</text>
</comment>
<dbReference type="CDD" id="cd00051">
    <property type="entry name" value="EFh"/>
    <property type="match status" value="2"/>
</dbReference>
<dbReference type="OrthoDB" id="1886686at2759"/>
<evidence type="ECO:0000256" key="4">
    <source>
        <dbReference type="ARBA" id="ARBA00022737"/>
    </source>
</evidence>
<evidence type="ECO:0000259" key="7">
    <source>
        <dbReference type="PROSITE" id="PS50222"/>
    </source>
</evidence>
<feature type="coiled-coil region" evidence="6">
    <location>
        <begin position="320"/>
        <end position="354"/>
    </location>
</feature>
<keyword evidence="6" id="KW-0175">Coiled coil</keyword>
<dbReference type="InterPro" id="IPR018247">
    <property type="entry name" value="EF_Hand_1_Ca_BS"/>
</dbReference>
<accession>A0A5S9XB53</accession>
<dbReference type="SMART" id="SM00054">
    <property type="entry name" value="EFh"/>
    <property type="match status" value="4"/>
</dbReference>
<dbReference type="FunFam" id="1.10.238.10:FF:000089">
    <property type="entry name" value="calmodulin-like protein 3"/>
    <property type="match status" value="1"/>
</dbReference>
<protein>
    <recommendedName>
        <fullName evidence="7">EF-hand domain-containing protein</fullName>
    </recommendedName>
</protein>
<dbReference type="Gene3D" id="1.10.238.10">
    <property type="entry name" value="EF-hand"/>
    <property type="match status" value="2"/>
</dbReference>
<feature type="domain" description="EF-hand" evidence="7">
    <location>
        <begin position="37"/>
        <end position="72"/>
    </location>
</feature>
<dbReference type="InterPro" id="IPR011992">
    <property type="entry name" value="EF-hand-dom_pair"/>
</dbReference>
<evidence type="ECO:0000256" key="5">
    <source>
        <dbReference type="ARBA" id="ARBA00022837"/>
    </source>
</evidence>
<comment type="similarity">
    <text evidence="2">Belongs to the calmodulin family.</text>
</comment>
<gene>
    <name evidence="8" type="ORF">C24_LOCUS11916</name>
</gene>
<keyword evidence="4" id="KW-0677">Repeat</keyword>